<accession>W7B7W7</accession>
<proteinExistence type="predicted"/>
<evidence type="ECO:0000313" key="2">
    <source>
        <dbReference type="Proteomes" id="UP000019253"/>
    </source>
</evidence>
<sequence>MSKVWTEFNSKSISHLNLNCMAIMGIELEVAPYNYKEYCIKTLDATLPLPENMNYFVLVFEEVEFPRRIDHYKKIFGLYRFWRYDGTRRFGYTRYIFEGKKVS</sequence>
<protein>
    <submittedName>
        <fullName evidence="1">Uncharacterized protein</fullName>
    </submittedName>
</protein>
<comment type="caution">
    <text evidence="1">The sequence shown here is derived from an EMBL/GenBank/DDBJ whole genome shotgun (WGS) entry which is preliminary data.</text>
</comment>
<keyword evidence="2" id="KW-1185">Reference proteome</keyword>
<organism evidence="1 2">
    <name type="scientific">Listeria grandensis FSL F6-0971</name>
    <dbReference type="NCBI Taxonomy" id="1265819"/>
    <lineage>
        <taxon>Bacteria</taxon>
        <taxon>Bacillati</taxon>
        <taxon>Bacillota</taxon>
        <taxon>Bacilli</taxon>
        <taxon>Bacillales</taxon>
        <taxon>Listeriaceae</taxon>
        <taxon>Listeria</taxon>
    </lineage>
</organism>
<dbReference type="OrthoDB" id="564955at2"/>
<dbReference type="AlphaFoldDB" id="W7B7W7"/>
<name>W7B7W7_9LIST</name>
<evidence type="ECO:0000313" key="1">
    <source>
        <dbReference type="EMBL" id="EUJ23334.1"/>
    </source>
</evidence>
<dbReference type="Proteomes" id="UP000019253">
    <property type="component" value="Unassembled WGS sequence"/>
</dbReference>
<dbReference type="EMBL" id="AODD01000012">
    <property type="protein sequence ID" value="EUJ23334.1"/>
    <property type="molecule type" value="Genomic_DNA"/>
</dbReference>
<reference evidence="1 2" key="1">
    <citation type="journal article" date="2014" name="Int. J. Syst. Evol. Microbiol.">
        <title>Listeria floridensis sp. nov., Listeria aquatica sp. nov., Listeria cornellensis sp. nov., Listeria riparia sp. nov. and Listeria grandensis sp. nov., from agricultural and natural environments.</title>
        <authorList>
            <person name="den Bakker H.C."/>
            <person name="Warchocki S."/>
            <person name="Wright E.M."/>
            <person name="Allred A.F."/>
            <person name="Ahlstrom C."/>
            <person name="Manuel C.S."/>
            <person name="Stasiewicz M.J."/>
            <person name="Burrell A."/>
            <person name="Roof S."/>
            <person name="Strawn L."/>
            <person name="Fortes E.D."/>
            <person name="Nightingale K.K."/>
            <person name="Kephart D."/>
            <person name="Wiedmann M."/>
        </authorList>
    </citation>
    <scope>NUCLEOTIDE SEQUENCE [LARGE SCALE GENOMIC DNA]</scope>
    <source>
        <strain evidence="2">FSL F6-971</strain>
    </source>
</reference>
<dbReference type="STRING" id="1265819.PGRAN_09186"/>
<gene>
    <name evidence="1" type="ORF">PGRAN_09186</name>
</gene>
<dbReference type="RefSeq" id="WP_036066467.1">
    <property type="nucleotide sequence ID" value="NZ_AODD01000012.1"/>
</dbReference>